<evidence type="ECO:0000313" key="2">
    <source>
        <dbReference type="EMBL" id="KMZ66839.1"/>
    </source>
</evidence>
<accession>A0A0K9PCY4</accession>
<dbReference type="EMBL" id="LFYR01000955">
    <property type="protein sequence ID" value="KMZ66839.1"/>
    <property type="molecule type" value="Genomic_DNA"/>
</dbReference>
<dbReference type="AlphaFoldDB" id="A0A0K9PCY4"/>
<dbReference type="OrthoDB" id="2012779at2759"/>
<gene>
    <name evidence="2" type="ORF">ZOSMA_287G00020</name>
</gene>
<organism evidence="2 3">
    <name type="scientific">Zostera marina</name>
    <name type="common">Eelgrass</name>
    <dbReference type="NCBI Taxonomy" id="29655"/>
    <lineage>
        <taxon>Eukaryota</taxon>
        <taxon>Viridiplantae</taxon>
        <taxon>Streptophyta</taxon>
        <taxon>Embryophyta</taxon>
        <taxon>Tracheophyta</taxon>
        <taxon>Spermatophyta</taxon>
        <taxon>Magnoliopsida</taxon>
        <taxon>Liliopsida</taxon>
        <taxon>Zosteraceae</taxon>
        <taxon>Zostera</taxon>
    </lineage>
</organism>
<sequence length="122" mass="14113">MRLYQEWKEILKIQKLRRIAGYTTFFCFSALISYAYNSNTTRAGFSRDDQFYAAYPIGTELLADNEKLYKAALGNCFDIEEWGPIEFSIMAKHFERQGKSPYAYHSQYMAHLLSHGQLDGSG</sequence>
<name>A0A0K9PCY4_ZOSMR</name>
<evidence type="ECO:0000256" key="1">
    <source>
        <dbReference type="SAM" id="Phobius"/>
    </source>
</evidence>
<keyword evidence="1" id="KW-0472">Membrane</keyword>
<feature type="transmembrane region" description="Helical" evidence="1">
    <location>
        <begin position="20"/>
        <end position="36"/>
    </location>
</feature>
<dbReference type="Proteomes" id="UP000036987">
    <property type="component" value="Unassembled WGS sequence"/>
</dbReference>
<keyword evidence="3" id="KW-1185">Reference proteome</keyword>
<reference evidence="3" key="1">
    <citation type="journal article" date="2016" name="Nature">
        <title>The genome of the seagrass Zostera marina reveals angiosperm adaptation to the sea.</title>
        <authorList>
            <person name="Olsen J.L."/>
            <person name="Rouze P."/>
            <person name="Verhelst B."/>
            <person name="Lin Y.-C."/>
            <person name="Bayer T."/>
            <person name="Collen J."/>
            <person name="Dattolo E."/>
            <person name="De Paoli E."/>
            <person name="Dittami S."/>
            <person name="Maumus F."/>
            <person name="Michel G."/>
            <person name="Kersting A."/>
            <person name="Lauritano C."/>
            <person name="Lohaus R."/>
            <person name="Toepel M."/>
            <person name="Tonon T."/>
            <person name="Vanneste K."/>
            <person name="Amirebrahimi M."/>
            <person name="Brakel J."/>
            <person name="Bostroem C."/>
            <person name="Chovatia M."/>
            <person name="Grimwood J."/>
            <person name="Jenkins J.W."/>
            <person name="Jueterbock A."/>
            <person name="Mraz A."/>
            <person name="Stam W.T."/>
            <person name="Tice H."/>
            <person name="Bornberg-Bauer E."/>
            <person name="Green P.J."/>
            <person name="Pearson G.A."/>
            <person name="Procaccini G."/>
            <person name="Duarte C.M."/>
            <person name="Schmutz J."/>
            <person name="Reusch T.B.H."/>
            <person name="Van de Peer Y."/>
        </authorList>
    </citation>
    <scope>NUCLEOTIDE SEQUENCE [LARGE SCALE GENOMIC DNA]</scope>
    <source>
        <strain evidence="3">cv. Finnish</strain>
    </source>
</reference>
<protein>
    <submittedName>
        <fullName evidence="2">Uncharacterized protein</fullName>
    </submittedName>
</protein>
<dbReference type="PANTHER" id="PTHR36712:SF1">
    <property type="entry name" value="TRANSMEMBRANE PROTEIN"/>
    <property type="match status" value="1"/>
</dbReference>
<keyword evidence="1" id="KW-0812">Transmembrane</keyword>
<evidence type="ECO:0000313" key="3">
    <source>
        <dbReference type="Proteomes" id="UP000036987"/>
    </source>
</evidence>
<comment type="caution">
    <text evidence="2">The sequence shown here is derived from an EMBL/GenBank/DDBJ whole genome shotgun (WGS) entry which is preliminary data.</text>
</comment>
<dbReference type="OMA" id="HAQYMVH"/>
<dbReference type="PANTHER" id="PTHR36712">
    <property type="entry name" value="TRANSMEMBRANE PROTEIN"/>
    <property type="match status" value="1"/>
</dbReference>
<proteinExistence type="predicted"/>
<keyword evidence="1" id="KW-1133">Transmembrane helix</keyword>